<dbReference type="SUPFAM" id="SSF51161">
    <property type="entry name" value="Trimeric LpxA-like enzymes"/>
    <property type="match status" value="1"/>
</dbReference>
<protein>
    <recommendedName>
        <fullName evidence="4">Serine acetyltransferase</fullName>
        <ecNumber evidence="4">2.3.1.30</ecNumber>
    </recommendedName>
</protein>
<dbReference type="CDD" id="cd03354">
    <property type="entry name" value="LbH_SAT"/>
    <property type="match status" value="1"/>
</dbReference>
<proteinExistence type="inferred from homology"/>
<comment type="similarity">
    <text evidence="1 4">Belongs to the transferase hexapeptide repeat family.</text>
</comment>
<dbReference type="Gene3D" id="2.160.10.10">
    <property type="entry name" value="Hexapeptide repeat proteins"/>
    <property type="match status" value="1"/>
</dbReference>
<dbReference type="EC" id="2.3.1.30" evidence="4"/>
<organism evidence="5 6">
    <name type="scientific">Colwellia psychrerythraea</name>
    <name type="common">Vibrio psychroerythus</name>
    <dbReference type="NCBI Taxonomy" id="28229"/>
    <lineage>
        <taxon>Bacteria</taxon>
        <taxon>Pseudomonadati</taxon>
        <taxon>Pseudomonadota</taxon>
        <taxon>Gammaproteobacteria</taxon>
        <taxon>Alteromonadales</taxon>
        <taxon>Colwelliaceae</taxon>
        <taxon>Colwellia</taxon>
    </lineage>
</organism>
<dbReference type="InterPro" id="IPR045304">
    <property type="entry name" value="LbH_SAT"/>
</dbReference>
<comment type="caution">
    <text evidence="5">The sequence shown here is derived from an EMBL/GenBank/DDBJ whole genome shotgun (WGS) entry which is preliminary data.</text>
</comment>
<dbReference type="GO" id="GO:0005737">
    <property type="term" value="C:cytoplasm"/>
    <property type="evidence" value="ECO:0007669"/>
    <property type="project" value="InterPro"/>
</dbReference>
<evidence type="ECO:0000256" key="4">
    <source>
        <dbReference type="PIRNR" id="PIRNR000441"/>
    </source>
</evidence>
<dbReference type="GO" id="GO:0009001">
    <property type="term" value="F:serine O-acetyltransferase activity"/>
    <property type="evidence" value="ECO:0007669"/>
    <property type="project" value="UniProtKB-EC"/>
</dbReference>
<evidence type="ECO:0000313" key="5">
    <source>
        <dbReference type="EMBL" id="OUR80324.1"/>
    </source>
</evidence>
<dbReference type="Pfam" id="PF00132">
    <property type="entry name" value="Hexapep"/>
    <property type="match status" value="1"/>
</dbReference>
<keyword evidence="2 4" id="KW-0808">Transferase</keyword>
<gene>
    <name evidence="5" type="ORF">A9Q75_10890</name>
</gene>
<dbReference type="InterPro" id="IPR011004">
    <property type="entry name" value="Trimer_LpxA-like_sf"/>
</dbReference>
<dbReference type="Proteomes" id="UP000243053">
    <property type="component" value="Unassembled WGS sequence"/>
</dbReference>
<evidence type="ECO:0000256" key="1">
    <source>
        <dbReference type="ARBA" id="ARBA00007274"/>
    </source>
</evidence>
<accession>A0A1Y5EGQ7</accession>
<evidence type="ECO:0000256" key="3">
    <source>
        <dbReference type="ARBA" id="ARBA00023315"/>
    </source>
</evidence>
<sequence length="174" mass="18752">MQKIIADLKRKQQIFADDGANVSMLRILMADGTSANIIYRCMRWCATHRLGLVAYFFQWLNKFINGCVIGSGAKFSSGFVIMHPIGIVINSKVIGGHNITLESGVVIGDEKGKSPCLENNIFIGSGAKIIGQLTIEDNVKIGANAVLTKDAIHGSTMLGIPAKAYLKNNKGTDL</sequence>
<name>A0A1Y5EGQ7_COLPS</name>
<comment type="catalytic activity">
    <reaction evidence="4">
        <text>L-serine + acetyl-CoA = O-acetyl-L-serine + CoA</text>
        <dbReference type="Rhea" id="RHEA:24560"/>
        <dbReference type="ChEBI" id="CHEBI:33384"/>
        <dbReference type="ChEBI" id="CHEBI:57287"/>
        <dbReference type="ChEBI" id="CHEBI:57288"/>
        <dbReference type="ChEBI" id="CHEBI:58340"/>
        <dbReference type="EC" id="2.3.1.30"/>
    </reaction>
</comment>
<dbReference type="PANTHER" id="PTHR42811">
    <property type="entry name" value="SERINE ACETYLTRANSFERASE"/>
    <property type="match status" value="1"/>
</dbReference>
<reference evidence="6" key="1">
    <citation type="journal article" date="2017" name="Proc. Natl. Acad. Sci. U.S.A.">
        <title>Simulation of Deepwater Horizon oil plume reveals substrate specialization within a complex community of hydrocarbon degraders.</title>
        <authorList>
            <person name="Hu P."/>
            <person name="Dubinsky E.A."/>
            <person name="Probst A.J."/>
            <person name="Wang J."/>
            <person name="Sieber C.M.K."/>
            <person name="Tom L.M."/>
            <person name="Gardinali P."/>
            <person name="Banfield J.F."/>
            <person name="Atlas R.M."/>
            <person name="Andersen G.L."/>
        </authorList>
    </citation>
    <scope>NUCLEOTIDE SEQUENCE [LARGE SCALE GENOMIC DNA]</scope>
</reference>
<dbReference type="EMBL" id="MAAF01000064">
    <property type="protein sequence ID" value="OUR80324.1"/>
    <property type="molecule type" value="Genomic_DNA"/>
</dbReference>
<dbReference type="InterPro" id="IPR001451">
    <property type="entry name" value="Hexapep"/>
</dbReference>
<dbReference type="AlphaFoldDB" id="A0A1Y5EGQ7"/>
<evidence type="ECO:0000313" key="6">
    <source>
        <dbReference type="Proteomes" id="UP000243053"/>
    </source>
</evidence>
<dbReference type="PIRSF" id="PIRSF000441">
    <property type="entry name" value="CysE"/>
    <property type="match status" value="1"/>
</dbReference>
<dbReference type="InterPro" id="IPR005881">
    <property type="entry name" value="Ser_O-AcTrfase"/>
</dbReference>
<keyword evidence="3 4" id="KW-0012">Acyltransferase</keyword>
<evidence type="ECO:0000256" key="2">
    <source>
        <dbReference type="ARBA" id="ARBA00022679"/>
    </source>
</evidence>
<dbReference type="GO" id="GO:0006535">
    <property type="term" value="P:cysteine biosynthetic process from serine"/>
    <property type="evidence" value="ECO:0007669"/>
    <property type="project" value="InterPro"/>
</dbReference>